<feature type="domain" description="Protein kinase" evidence="10">
    <location>
        <begin position="10"/>
        <end position="277"/>
    </location>
</feature>
<evidence type="ECO:0000256" key="3">
    <source>
        <dbReference type="ARBA" id="ARBA00022679"/>
    </source>
</evidence>
<dbReference type="Proteomes" id="UP000629098">
    <property type="component" value="Unassembled WGS sequence"/>
</dbReference>
<dbReference type="PANTHER" id="PTHR24363">
    <property type="entry name" value="SERINE/THREONINE PROTEIN KINASE"/>
    <property type="match status" value="1"/>
</dbReference>
<reference evidence="11" key="1">
    <citation type="submission" date="2020-09" db="EMBL/GenBank/DDBJ databases">
        <title>Iningainema tapete sp. nov. (Scytonemataceae, Cyanobacteria) from greenhouses in central Florida (USA) produces two types of nodularin with biosynthetic potential for microcystin-LR and anabaenopeptins.</title>
        <authorList>
            <person name="Berthold D.E."/>
            <person name="Lefler F.W."/>
            <person name="Huang I.-S."/>
            <person name="Abdulla H."/>
            <person name="Zimba P.V."/>
            <person name="Laughinghouse H.D. IV."/>
        </authorList>
    </citation>
    <scope>NUCLEOTIDE SEQUENCE</scope>
    <source>
        <strain evidence="11">BLCCT55</strain>
    </source>
</reference>
<evidence type="ECO:0000256" key="4">
    <source>
        <dbReference type="ARBA" id="ARBA00022741"/>
    </source>
</evidence>
<evidence type="ECO:0000256" key="9">
    <source>
        <dbReference type="PROSITE-ProRule" id="PRU10141"/>
    </source>
</evidence>
<dbReference type="Gene3D" id="3.30.200.20">
    <property type="entry name" value="Phosphorylase Kinase, domain 1"/>
    <property type="match status" value="1"/>
</dbReference>
<keyword evidence="5 11" id="KW-0418">Kinase</keyword>
<dbReference type="Gene3D" id="3.40.1000.10">
    <property type="entry name" value="Mog1/PsbP, alpha/beta/alpha sandwich"/>
    <property type="match status" value="1"/>
</dbReference>
<gene>
    <name evidence="11" type="ORF">ICL16_27790</name>
</gene>
<organism evidence="11 12">
    <name type="scientific">Iningainema tapete BLCC-T55</name>
    <dbReference type="NCBI Taxonomy" id="2748662"/>
    <lineage>
        <taxon>Bacteria</taxon>
        <taxon>Bacillati</taxon>
        <taxon>Cyanobacteriota</taxon>
        <taxon>Cyanophyceae</taxon>
        <taxon>Nostocales</taxon>
        <taxon>Scytonemataceae</taxon>
        <taxon>Iningainema tapete</taxon>
    </lineage>
</organism>
<dbReference type="InterPro" id="IPR000719">
    <property type="entry name" value="Prot_kinase_dom"/>
</dbReference>
<dbReference type="Gene3D" id="1.10.510.10">
    <property type="entry name" value="Transferase(Phosphotransferase) domain 1"/>
    <property type="match status" value="1"/>
</dbReference>
<comment type="caution">
    <text evidence="11">The sequence shown here is derived from an EMBL/GenBank/DDBJ whole genome shotgun (WGS) entry which is preliminary data.</text>
</comment>
<keyword evidence="6 9" id="KW-0067">ATP-binding</keyword>
<name>A0A8J7BYH8_9CYAN</name>
<evidence type="ECO:0000256" key="2">
    <source>
        <dbReference type="ARBA" id="ARBA00022527"/>
    </source>
</evidence>
<evidence type="ECO:0000256" key="5">
    <source>
        <dbReference type="ARBA" id="ARBA00022777"/>
    </source>
</evidence>
<dbReference type="PROSITE" id="PS00107">
    <property type="entry name" value="PROTEIN_KINASE_ATP"/>
    <property type="match status" value="1"/>
</dbReference>
<keyword evidence="4 9" id="KW-0547">Nucleotide-binding</keyword>
<keyword evidence="3" id="KW-0808">Transferase</keyword>
<dbReference type="PROSITE" id="PS50011">
    <property type="entry name" value="PROTEIN_KINASE_DOM"/>
    <property type="match status" value="1"/>
</dbReference>
<proteinExistence type="predicted"/>
<keyword evidence="2 11" id="KW-0723">Serine/threonine-protein kinase</keyword>
<evidence type="ECO:0000313" key="12">
    <source>
        <dbReference type="Proteomes" id="UP000629098"/>
    </source>
</evidence>
<evidence type="ECO:0000256" key="1">
    <source>
        <dbReference type="ARBA" id="ARBA00012513"/>
    </source>
</evidence>
<dbReference type="GO" id="GO:0005524">
    <property type="term" value="F:ATP binding"/>
    <property type="evidence" value="ECO:0007669"/>
    <property type="project" value="UniProtKB-UniRule"/>
</dbReference>
<dbReference type="EMBL" id="JACXAE010000085">
    <property type="protein sequence ID" value="MBD2775757.1"/>
    <property type="molecule type" value="Genomic_DNA"/>
</dbReference>
<dbReference type="PANTHER" id="PTHR24363:SF0">
    <property type="entry name" value="SERINE_THREONINE KINASE LIKE DOMAIN CONTAINING 1"/>
    <property type="match status" value="1"/>
</dbReference>
<dbReference type="SUPFAM" id="SSF56112">
    <property type="entry name" value="Protein kinase-like (PK-like)"/>
    <property type="match status" value="1"/>
</dbReference>
<dbReference type="InterPro" id="IPR017441">
    <property type="entry name" value="Protein_kinase_ATP_BS"/>
</dbReference>
<dbReference type="EC" id="2.7.11.1" evidence="1"/>
<evidence type="ECO:0000256" key="6">
    <source>
        <dbReference type="ARBA" id="ARBA00022840"/>
    </source>
</evidence>
<dbReference type="CDD" id="cd14014">
    <property type="entry name" value="STKc_PknB_like"/>
    <property type="match status" value="1"/>
</dbReference>
<sequence>MQGQMLGGRYQIIESLGQGGFGVTFLALDLQRPNHPKCVVKQFKPIFTNPYALQTGKRLFDQEAQMLEKLGNHDQIPRLLAHIEENQEFYLVQEFIEGHDLEKELPHGQQLSETFVIQLLQDILEVLAFVHNHNTIHRDIKPSNIRRRESDNKIVLIDFGTVKQITKGQTNYTVAVGTIGYMPSEQANHSPHFSSDVYAVGIIGIQALTGMIPKDLPRDPHTGEIDWRKRAQVSQEFADVLDKMVRYDFRLRYQSADEALQALRAISPSKIKGHPVTVISGSSQPSGLFQKFLRGLAIVGAIATAIFLLRNIIPADENFLNYDNSSHGIKIKYPQNWELQNINNPITNEVVIFLSPRESNTDKFQEKLTITVENFSGTLDEFKDSSIKDISNHLSQAKIVNTGTTTLAYKSANQLVFTGKDGENSLKNLQVFTLKGDKAYVITYTAEIDKYDTFIQTAEKMVKSFEFQ</sequence>
<accession>A0A8J7BYH8</accession>
<dbReference type="Pfam" id="PF00069">
    <property type="entry name" value="Pkinase"/>
    <property type="match status" value="1"/>
</dbReference>
<feature type="binding site" evidence="9">
    <location>
        <position position="41"/>
    </location>
    <ligand>
        <name>ATP</name>
        <dbReference type="ChEBI" id="CHEBI:30616"/>
    </ligand>
</feature>
<dbReference type="GO" id="GO:0004674">
    <property type="term" value="F:protein serine/threonine kinase activity"/>
    <property type="evidence" value="ECO:0007669"/>
    <property type="project" value="UniProtKB-KW"/>
</dbReference>
<evidence type="ECO:0000313" key="11">
    <source>
        <dbReference type="EMBL" id="MBD2775757.1"/>
    </source>
</evidence>
<dbReference type="InterPro" id="IPR011009">
    <property type="entry name" value="Kinase-like_dom_sf"/>
</dbReference>
<dbReference type="RefSeq" id="WP_190834627.1">
    <property type="nucleotide sequence ID" value="NZ_CAWPPI010000085.1"/>
</dbReference>
<dbReference type="SMART" id="SM00220">
    <property type="entry name" value="S_TKc"/>
    <property type="match status" value="1"/>
</dbReference>
<evidence type="ECO:0000256" key="7">
    <source>
        <dbReference type="ARBA" id="ARBA00047899"/>
    </source>
</evidence>
<evidence type="ECO:0000259" key="10">
    <source>
        <dbReference type="PROSITE" id="PS50011"/>
    </source>
</evidence>
<comment type="catalytic activity">
    <reaction evidence="8">
        <text>L-seryl-[protein] + ATP = O-phospho-L-seryl-[protein] + ADP + H(+)</text>
        <dbReference type="Rhea" id="RHEA:17989"/>
        <dbReference type="Rhea" id="RHEA-COMP:9863"/>
        <dbReference type="Rhea" id="RHEA-COMP:11604"/>
        <dbReference type="ChEBI" id="CHEBI:15378"/>
        <dbReference type="ChEBI" id="CHEBI:29999"/>
        <dbReference type="ChEBI" id="CHEBI:30616"/>
        <dbReference type="ChEBI" id="CHEBI:83421"/>
        <dbReference type="ChEBI" id="CHEBI:456216"/>
        <dbReference type="EC" id="2.7.11.1"/>
    </reaction>
</comment>
<protein>
    <recommendedName>
        <fullName evidence="1">non-specific serine/threonine protein kinase</fullName>
        <ecNumber evidence="1">2.7.11.1</ecNumber>
    </recommendedName>
</protein>
<keyword evidence="12" id="KW-1185">Reference proteome</keyword>
<dbReference type="AlphaFoldDB" id="A0A8J7BYH8"/>
<evidence type="ECO:0000256" key="8">
    <source>
        <dbReference type="ARBA" id="ARBA00048679"/>
    </source>
</evidence>
<comment type="catalytic activity">
    <reaction evidence="7">
        <text>L-threonyl-[protein] + ATP = O-phospho-L-threonyl-[protein] + ADP + H(+)</text>
        <dbReference type="Rhea" id="RHEA:46608"/>
        <dbReference type="Rhea" id="RHEA-COMP:11060"/>
        <dbReference type="Rhea" id="RHEA-COMP:11605"/>
        <dbReference type="ChEBI" id="CHEBI:15378"/>
        <dbReference type="ChEBI" id="CHEBI:30013"/>
        <dbReference type="ChEBI" id="CHEBI:30616"/>
        <dbReference type="ChEBI" id="CHEBI:61977"/>
        <dbReference type="ChEBI" id="CHEBI:456216"/>
        <dbReference type="EC" id="2.7.11.1"/>
    </reaction>
</comment>
<dbReference type="Pfam" id="PF18933">
    <property type="entry name" value="PsbP_2"/>
    <property type="match status" value="1"/>
</dbReference>